<dbReference type="HOGENOM" id="CLU_178623_1_0_6"/>
<dbReference type="PATRIC" id="fig|1255043.3.peg.719"/>
<name>L0DTS1_THIND</name>
<feature type="domain" description="DUF218" evidence="1">
    <location>
        <begin position="10"/>
        <end position="78"/>
    </location>
</feature>
<dbReference type="Pfam" id="PF02698">
    <property type="entry name" value="DUF218"/>
    <property type="match status" value="1"/>
</dbReference>
<dbReference type="EMBL" id="CP003989">
    <property type="protein sequence ID" value="AGA32408.1"/>
    <property type="molecule type" value="Genomic_DNA"/>
</dbReference>
<dbReference type="STRING" id="1255043.TVNIR_0713"/>
<dbReference type="AlphaFoldDB" id="L0DTS1"/>
<proteinExistence type="predicted"/>
<organism evidence="2 3">
    <name type="scientific">Thioalkalivibrio nitratireducens (strain DSM 14787 / UNIQEM 213 / ALEN2)</name>
    <dbReference type="NCBI Taxonomy" id="1255043"/>
    <lineage>
        <taxon>Bacteria</taxon>
        <taxon>Pseudomonadati</taxon>
        <taxon>Pseudomonadota</taxon>
        <taxon>Gammaproteobacteria</taxon>
        <taxon>Chromatiales</taxon>
        <taxon>Ectothiorhodospiraceae</taxon>
        <taxon>Thioalkalivibrio</taxon>
    </lineage>
</organism>
<evidence type="ECO:0000313" key="3">
    <source>
        <dbReference type="Proteomes" id="UP000010809"/>
    </source>
</evidence>
<dbReference type="KEGG" id="tni:TVNIR_0713"/>
<evidence type="ECO:0000259" key="1">
    <source>
        <dbReference type="Pfam" id="PF02698"/>
    </source>
</evidence>
<accession>L0DTS1</accession>
<evidence type="ECO:0000313" key="2">
    <source>
        <dbReference type="EMBL" id="AGA32408.1"/>
    </source>
</evidence>
<protein>
    <recommendedName>
        <fullName evidence="1">DUF218 domain-containing protein</fullName>
    </recommendedName>
</protein>
<sequence>MWRPLLFDVLADGERFFRVTSASHMPRSVRHFERAGLSPIASPTHYLTGRGRPVRLSYWVPSSDALRKTERAVYEYLGLRALELDHRRGL</sequence>
<dbReference type="Proteomes" id="UP000010809">
    <property type="component" value="Chromosome"/>
</dbReference>
<dbReference type="InterPro" id="IPR003848">
    <property type="entry name" value="DUF218"/>
</dbReference>
<gene>
    <name evidence="2" type="ordered locus">TVNIR_0713</name>
</gene>
<dbReference type="RefSeq" id="WP_015257558.1">
    <property type="nucleotide sequence ID" value="NC_019902.2"/>
</dbReference>
<reference evidence="2" key="1">
    <citation type="submission" date="2015-12" db="EMBL/GenBank/DDBJ databases">
        <authorList>
            <person name="Tikhonova T.V."/>
            <person name="Pavlov A.R."/>
            <person name="Beletsky A.V."/>
            <person name="Mardanov A.V."/>
            <person name="Sorokin D.Y."/>
            <person name="Ravin N.V."/>
            <person name="Popov V.O."/>
        </authorList>
    </citation>
    <scope>NUCLEOTIDE SEQUENCE</scope>
    <source>
        <strain evidence="2">DSM 14787</strain>
    </source>
</reference>
<dbReference type="eggNOG" id="COG1434">
    <property type="taxonomic scope" value="Bacteria"/>
</dbReference>
<keyword evidence="3" id="KW-1185">Reference proteome</keyword>